<dbReference type="GO" id="GO:0016020">
    <property type="term" value="C:membrane"/>
    <property type="evidence" value="ECO:0007669"/>
    <property type="project" value="UniProtKB-UniRule"/>
</dbReference>
<dbReference type="InterPro" id="IPR045095">
    <property type="entry name" value="ACDP"/>
</dbReference>
<keyword evidence="1 2" id="KW-0472">Membrane</keyword>
<protein>
    <submittedName>
        <fullName evidence="4">DUF21 domain-containing-like protein</fullName>
    </submittedName>
</protein>
<organism evidence="4 5">
    <name type="scientific">Gossypium arboreum</name>
    <name type="common">Tree cotton</name>
    <name type="synonym">Gossypium nanking</name>
    <dbReference type="NCBI Taxonomy" id="29729"/>
    <lineage>
        <taxon>Eukaryota</taxon>
        <taxon>Viridiplantae</taxon>
        <taxon>Streptophyta</taxon>
        <taxon>Embryophyta</taxon>
        <taxon>Tracheophyta</taxon>
        <taxon>Spermatophyta</taxon>
        <taxon>Magnoliopsida</taxon>
        <taxon>eudicotyledons</taxon>
        <taxon>Gunneridae</taxon>
        <taxon>Pentapetalae</taxon>
        <taxon>rosids</taxon>
        <taxon>malvids</taxon>
        <taxon>Malvales</taxon>
        <taxon>Malvaceae</taxon>
        <taxon>Malvoideae</taxon>
        <taxon>Gossypium</taxon>
    </lineage>
</organism>
<accession>A0A0B0PKB4</accession>
<keyword evidence="1 2" id="KW-0812">Transmembrane</keyword>
<evidence type="ECO:0000259" key="3">
    <source>
        <dbReference type="PROSITE" id="PS51846"/>
    </source>
</evidence>
<dbReference type="GO" id="GO:0030026">
    <property type="term" value="P:intracellular manganese ion homeostasis"/>
    <property type="evidence" value="ECO:0007669"/>
    <property type="project" value="TreeGrafter"/>
</dbReference>
<keyword evidence="1 2" id="KW-1133">Transmembrane helix</keyword>
<keyword evidence="5" id="KW-1185">Reference proteome</keyword>
<sequence length="121" mass="13527">MGKKGGGWFSMVKKVFKSSRKDLPDKKQVDLIALWSTKQAQQHRKEENQRAVLTYSLAGTAKILPVVRKQHLLLCTLLLCNAAAMEALPIFLDSLVTTWGAILISVTLILLFGEVRSPYMI</sequence>
<evidence type="ECO:0000313" key="5">
    <source>
        <dbReference type="Proteomes" id="UP000032142"/>
    </source>
</evidence>
<feature type="domain" description="CNNM transmembrane" evidence="3">
    <location>
        <begin position="1"/>
        <end position="121"/>
    </location>
</feature>
<proteinExistence type="predicted"/>
<dbReference type="Pfam" id="PF01595">
    <property type="entry name" value="CNNM"/>
    <property type="match status" value="1"/>
</dbReference>
<reference evidence="5" key="1">
    <citation type="submission" date="2014-09" db="EMBL/GenBank/DDBJ databases">
        <authorList>
            <person name="Mudge J."/>
            <person name="Ramaraj T."/>
            <person name="Lindquist I.E."/>
            <person name="Bharti A.K."/>
            <person name="Sundararajan A."/>
            <person name="Cameron C.T."/>
            <person name="Woodward J.E."/>
            <person name="May G.D."/>
            <person name="Brubaker C."/>
            <person name="Broadhvest J."/>
            <person name="Wilkins T.A."/>
        </authorList>
    </citation>
    <scope>NUCLEOTIDE SEQUENCE</scope>
    <source>
        <strain evidence="5">cv. AKA8401</strain>
    </source>
</reference>
<evidence type="ECO:0000256" key="2">
    <source>
        <dbReference type="SAM" id="Phobius"/>
    </source>
</evidence>
<feature type="transmembrane region" description="Helical" evidence="2">
    <location>
        <begin position="98"/>
        <end position="115"/>
    </location>
</feature>
<evidence type="ECO:0000256" key="1">
    <source>
        <dbReference type="PROSITE-ProRule" id="PRU01193"/>
    </source>
</evidence>
<dbReference type="InterPro" id="IPR002550">
    <property type="entry name" value="CNNM"/>
</dbReference>
<evidence type="ECO:0000313" key="4">
    <source>
        <dbReference type="EMBL" id="KHG25322.1"/>
    </source>
</evidence>
<dbReference type="Proteomes" id="UP000032142">
    <property type="component" value="Unassembled WGS sequence"/>
</dbReference>
<dbReference type="PANTHER" id="PTHR12064">
    <property type="entry name" value="METAL TRANSPORTER CNNM"/>
    <property type="match status" value="1"/>
</dbReference>
<gene>
    <name evidence="4" type="ORF">F383_32145</name>
</gene>
<dbReference type="PROSITE" id="PS51846">
    <property type="entry name" value="CNNM"/>
    <property type="match status" value="1"/>
</dbReference>
<dbReference type="GO" id="GO:0010960">
    <property type="term" value="P:magnesium ion homeostasis"/>
    <property type="evidence" value="ECO:0007669"/>
    <property type="project" value="InterPro"/>
</dbReference>
<dbReference type="PANTHER" id="PTHR12064:SF59">
    <property type="entry name" value="CNNM TRANSMEMBRANE DOMAIN-CONTAINING PROTEIN"/>
    <property type="match status" value="1"/>
</dbReference>
<dbReference type="GO" id="GO:0005737">
    <property type="term" value="C:cytoplasm"/>
    <property type="evidence" value="ECO:0007669"/>
    <property type="project" value="TreeGrafter"/>
</dbReference>
<name>A0A0B0PKB4_GOSAR</name>
<dbReference type="AlphaFoldDB" id="A0A0B0PKB4"/>
<dbReference type="EMBL" id="KN432009">
    <property type="protein sequence ID" value="KHG25322.1"/>
    <property type="molecule type" value="Genomic_DNA"/>
</dbReference>